<protein>
    <submittedName>
        <fullName evidence="1">Fructose-2,6-bisphosphatase</fullName>
    </submittedName>
</protein>
<dbReference type="InterPro" id="IPR029033">
    <property type="entry name" value="His_PPase_superfam"/>
</dbReference>
<dbReference type="HOGENOM" id="CLU_033323_8_4_0"/>
<dbReference type="eggNOG" id="COG0406">
    <property type="taxonomic scope" value="Bacteria"/>
</dbReference>
<dbReference type="Proteomes" id="UP000005730">
    <property type="component" value="Chromosome"/>
</dbReference>
<accession>H0UPJ9</accession>
<evidence type="ECO:0000313" key="2">
    <source>
        <dbReference type="Proteomes" id="UP000005730"/>
    </source>
</evidence>
<evidence type="ECO:0000313" key="1">
    <source>
        <dbReference type="EMBL" id="EHM09546.1"/>
    </source>
</evidence>
<dbReference type="GO" id="GO:0016791">
    <property type="term" value="F:phosphatase activity"/>
    <property type="evidence" value="ECO:0007669"/>
    <property type="project" value="TreeGrafter"/>
</dbReference>
<dbReference type="InterPro" id="IPR050275">
    <property type="entry name" value="PGM_Phosphatase"/>
</dbReference>
<dbReference type="PANTHER" id="PTHR48100">
    <property type="entry name" value="BROAD-SPECIFICITY PHOSPHATASE YOR283W-RELATED"/>
    <property type="match status" value="1"/>
</dbReference>
<keyword evidence="2" id="KW-1185">Reference proteome</keyword>
<dbReference type="RefSeq" id="WP_006583040.1">
    <property type="nucleotide sequence ID" value="NZ_CM001377.1"/>
</dbReference>
<sequence length="200" mass="21905">MIDKLFLIRHGRPAMPEGVMIGSRSDPDLSPVGEEEARELRSLLGRLGALELPCVSSPARRCLRTAELAGLTPLVVEDLRELDLGLWDGLSKDQVMMGWPELFAQRGRDLEGVRPPMGESFADLAERMRGAFRKLDGTFDGGLVVVGHRGASWALTCALTRLPLGLYGVIEHRHCGVHVLRREGKGFRLAAANLSPYLVA</sequence>
<reference evidence="1 2" key="1">
    <citation type="submission" date="2011-10" db="EMBL/GenBank/DDBJ databases">
        <title>The Noncontiguous Finished genome of Thermanaerovibrio velox DSM 12556.</title>
        <authorList>
            <consortium name="US DOE Joint Genome Institute (JGI-PGF)"/>
            <person name="Lucas S."/>
            <person name="Copeland A."/>
            <person name="Lapidus A."/>
            <person name="Glavina del Rio T."/>
            <person name="Dalin E."/>
            <person name="Tice H."/>
            <person name="Bruce D."/>
            <person name="Goodwin L."/>
            <person name="Pitluck S."/>
            <person name="Peters L."/>
            <person name="Mikhailova N."/>
            <person name="Teshima H."/>
            <person name="Kyrpides N."/>
            <person name="Mavromatis K."/>
            <person name="Ivanova N."/>
            <person name="Markowitz V."/>
            <person name="Cheng J.-F."/>
            <person name="Hugenholtz P."/>
            <person name="Woyke T."/>
            <person name="Wu D."/>
            <person name="Spring S."/>
            <person name="Brambilla E.-M."/>
            <person name="Klenk H.-P."/>
            <person name="Eisen J.A."/>
        </authorList>
    </citation>
    <scope>NUCLEOTIDE SEQUENCE [LARGE SCALE GENOMIC DNA]</scope>
    <source>
        <strain evidence="1 2">DSM 12556</strain>
    </source>
</reference>
<name>H0UPJ9_9BACT</name>
<dbReference type="SMART" id="SM00855">
    <property type="entry name" value="PGAM"/>
    <property type="match status" value="1"/>
</dbReference>
<dbReference type="Pfam" id="PF00300">
    <property type="entry name" value="His_Phos_1"/>
    <property type="match status" value="1"/>
</dbReference>
<gene>
    <name evidence="1" type="ORF">TheveDRAFT_0379</name>
</gene>
<proteinExistence type="predicted"/>
<organism evidence="1 2">
    <name type="scientific">Thermanaerovibrio velox DSM 12556</name>
    <dbReference type="NCBI Taxonomy" id="926567"/>
    <lineage>
        <taxon>Bacteria</taxon>
        <taxon>Thermotogati</taxon>
        <taxon>Synergistota</taxon>
        <taxon>Synergistia</taxon>
        <taxon>Synergistales</taxon>
        <taxon>Synergistaceae</taxon>
        <taxon>Thermanaerovibrio</taxon>
    </lineage>
</organism>
<dbReference type="AlphaFoldDB" id="H0UPJ9"/>
<dbReference type="InterPro" id="IPR013078">
    <property type="entry name" value="His_Pase_superF_clade-1"/>
</dbReference>
<dbReference type="SUPFAM" id="SSF53254">
    <property type="entry name" value="Phosphoglycerate mutase-like"/>
    <property type="match status" value="1"/>
</dbReference>
<dbReference type="CDD" id="cd07067">
    <property type="entry name" value="HP_PGM_like"/>
    <property type="match status" value="1"/>
</dbReference>
<dbReference type="EMBL" id="CM001377">
    <property type="protein sequence ID" value="EHM09546.1"/>
    <property type="molecule type" value="Genomic_DNA"/>
</dbReference>
<dbReference type="Gene3D" id="3.40.50.1240">
    <property type="entry name" value="Phosphoglycerate mutase-like"/>
    <property type="match status" value="1"/>
</dbReference>
<dbReference type="STRING" id="926567.TheveDRAFT_0379"/>